<comment type="subcellular location">
    <subcellularLocation>
        <location evidence="1">Cytoplasm</location>
        <location evidence="1">Stress granule</location>
    </subcellularLocation>
    <subcellularLocation>
        <location evidence="2">Nucleus speckle</location>
    </subcellularLocation>
</comment>
<accession>A0AAE1UEE5</accession>
<reference evidence="11" key="1">
    <citation type="submission" date="2023-11" db="EMBL/GenBank/DDBJ databases">
        <title>Genome assemblies of two species of porcelain crab, Petrolisthes cinctipes and Petrolisthes manimaculis (Anomura: Porcellanidae).</title>
        <authorList>
            <person name="Angst P."/>
        </authorList>
    </citation>
    <scope>NUCLEOTIDE SEQUENCE</scope>
    <source>
        <strain evidence="11">PB745_02</strain>
        <tissue evidence="11">Gill</tissue>
    </source>
</reference>
<name>A0AAE1UEE5_9EUCA</name>
<dbReference type="PANTHER" id="PTHR31638">
    <property type="entry name" value="DAZ-ASSOCIATED PROTEIN 2"/>
    <property type="match status" value="1"/>
</dbReference>
<evidence type="ECO:0000256" key="4">
    <source>
        <dbReference type="ARBA" id="ARBA00022490"/>
    </source>
</evidence>
<evidence type="ECO:0000256" key="7">
    <source>
        <dbReference type="ARBA" id="ARBA00023242"/>
    </source>
</evidence>
<evidence type="ECO:0000256" key="1">
    <source>
        <dbReference type="ARBA" id="ARBA00004210"/>
    </source>
</evidence>
<evidence type="ECO:0000256" key="8">
    <source>
        <dbReference type="ARBA" id="ARBA00032174"/>
    </source>
</evidence>
<dbReference type="PANTHER" id="PTHR31638:SF3">
    <property type="entry name" value="DAZ-ASSOCIATED PROTEIN 2"/>
    <property type="match status" value="1"/>
</dbReference>
<dbReference type="GO" id="GO:0010494">
    <property type="term" value="C:cytoplasmic stress granule"/>
    <property type="evidence" value="ECO:0007669"/>
    <property type="project" value="UniProtKB-SubCell"/>
</dbReference>
<proteinExistence type="predicted"/>
<dbReference type="InterPro" id="IPR022730">
    <property type="entry name" value="DAZ_assoc-2"/>
</dbReference>
<keyword evidence="6" id="KW-0832">Ubl conjugation</keyword>
<keyword evidence="5" id="KW-0597">Phosphoprotein</keyword>
<dbReference type="AlphaFoldDB" id="A0AAE1UEE5"/>
<comment type="caution">
    <text evidence="11">The sequence shown here is derived from an EMBL/GenBank/DDBJ whole genome shotgun (WGS) entry which is preliminary data.</text>
</comment>
<comment type="function">
    <text evidence="10">In unstressed cells, promotes SIAH1-mediated polyubiquitination and degradation of the serine/threonine-protein kinase HIPK2, probably by acting as a loading factor that potentiates complex formation between HIPK2 and ubiquitin ligase SIAH1. In response to DNA damage, localizes to the nucleus following phosphorylation by HIPK2 and modulates the expression of a subset of TP53/p53 target genes by binding to TP53 at target gene promoters. This limits the expression of a number of cell death-mediating TP53 target genes, reducing DNA damage-induced cell death. Enhances the binding of transcription factor TCF7L2/TCF4, a Wnt signaling pathway effector, to the promoters of target genes. Plays a role in stress granule formation.</text>
</comment>
<dbReference type="GO" id="GO:0016607">
    <property type="term" value="C:nuclear speck"/>
    <property type="evidence" value="ECO:0007669"/>
    <property type="project" value="UniProtKB-SubCell"/>
</dbReference>
<evidence type="ECO:0000256" key="6">
    <source>
        <dbReference type="ARBA" id="ARBA00022843"/>
    </source>
</evidence>
<sequence length="216" mass="22844">MSEKRGPSSTTPYAATAPPVSYPQMVAQGAPPSYAESLSHPVVPTVPVHPQFTPYVTTAAAASAAQLQNYKLQDQFLAQSGQWYLADPMLYQMLAANQQAQKLALSQQAQQQQQQAALYMQQQQALYMQQLQGYYPAQAAMPAASPYQPGQNVLVMNGYDSGARFDGLAQPSIPPPPPGVAPNAAQLAAASGAQVGVSQKKSSFLSGVSGGGYTFF</sequence>
<keyword evidence="4" id="KW-0963">Cytoplasm</keyword>
<dbReference type="EMBL" id="JAWZYT010001096">
    <property type="protein sequence ID" value="KAK4315649.1"/>
    <property type="molecule type" value="Genomic_DNA"/>
</dbReference>
<organism evidence="11 12">
    <name type="scientific">Petrolisthes manimaculis</name>
    <dbReference type="NCBI Taxonomy" id="1843537"/>
    <lineage>
        <taxon>Eukaryota</taxon>
        <taxon>Metazoa</taxon>
        <taxon>Ecdysozoa</taxon>
        <taxon>Arthropoda</taxon>
        <taxon>Crustacea</taxon>
        <taxon>Multicrustacea</taxon>
        <taxon>Malacostraca</taxon>
        <taxon>Eumalacostraca</taxon>
        <taxon>Eucarida</taxon>
        <taxon>Decapoda</taxon>
        <taxon>Pleocyemata</taxon>
        <taxon>Anomura</taxon>
        <taxon>Galatheoidea</taxon>
        <taxon>Porcellanidae</taxon>
        <taxon>Petrolisthes</taxon>
    </lineage>
</organism>
<evidence type="ECO:0000256" key="10">
    <source>
        <dbReference type="ARBA" id="ARBA00045449"/>
    </source>
</evidence>
<keyword evidence="7" id="KW-0539">Nucleus</keyword>
<keyword evidence="12" id="KW-1185">Reference proteome</keyword>
<evidence type="ECO:0000313" key="12">
    <source>
        <dbReference type="Proteomes" id="UP001292094"/>
    </source>
</evidence>
<evidence type="ECO:0000256" key="2">
    <source>
        <dbReference type="ARBA" id="ARBA00004324"/>
    </source>
</evidence>
<evidence type="ECO:0000256" key="9">
    <source>
        <dbReference type="ARBA" id="ARBA00034352"/>
    </source>
</evidence>
<dbReference type="Pfam" id="PF11029">
    <property type="entry name" value="DAZAP2"/>
    <property type="match status" value="1"/>
</dbReference>
<evidence type="ECO:0000256" key="5">
    <source>
        <dbReference type="ARBA" id="ARBA00022553"/>
    </source>
</evidence>
<evidence type="ECO:0000313" key="11">
    <source>
        <dbReference type="EMBL" id="KAK4315649.1"/>
    </source>
</evidence>
<gene>
    <name evidence="11" type="ORF">Pmani_013139</name>
</gene>
<dbReference type="Proteomes" id="UP001292094">
    <property type="component" value="Unassembled WGS sequence"/>
</dbReference>
<protein>
    <recommendedName>
        <fullName evidence="3">DAZ-associated protein 2</fullName>
    </recommendedName>
    <alternativeName>
        <fullName evidence="8">Deleted in azoospermia-associated protein 2</fullName>
    </alternativeName>
    <alternativeName>
        <fullName evidence="9">Proline-rich transcript in brain protein</fullName>
    </alternativeName>
</protein>
<evidence type="ECO:0000256" key="3">
    <source>
        <dbReference type="ARBA" id="ARBA00014066"/>
    </source>
</evidence>